<keyword evidence="4" id="KW-1185">Reference proteome</keyword>
<proteinExistence type="predicted"/>
<dbReference type="GO" id="GO:0016491">
    <property type="term" value="F:oxidoreductase activity"/>
    <property type="evidence" value="ECO:0007669"/>
    <property type="project" value="InterPro"/>
</dbReference>
<dbReference type="EMBL" id="AP022608">
    <property type="protein sequence ID" value="BBZ20520.1"/>
    <property type="molecule type" value="Genomic_DNA"/>
</dbReference>
<evidence type="ECO:0000313" key="2">
    <source>
        <dbReference type="EMBL" id="MDG5486612.1"/>
    </source>
</evidence>
<dbReference type="EMBL" id="JAKZMO010000038">
    <property type="protein sequence ID" value="MDG5486612.1"/>
    <property type="molecule type" value="Genomic_DNA"/>
</dbReference>
<dbReference type="InterPro" id="IPR012349">
    <property type="entry name" value="Split_barrel_FMN-bd"/>
</dbReference>
<dbReference type="Gene3D" id="2.30.110.10">
    <property type="entry name" value="Electron Transport, Fmn-binding Protein, Chain A"/>
    <property type="match status" value="1"/>
</dbReference>
<dbReference type="Proteomes" id="UP001154266">
    <property type="component" value="Unassembled WGS sequence"/>
</dbReference>
<organism evidence="1 3">
    <name type="scientific">Mycolicibacterium gadium</name>
    <name type="common">Mycobacterium gadium</name>
    <dbReference type="NCBI Taxonomy" id="1794"/>
    <lineage>
        <taxon>Bacteria</taxon>
        <taxon>Bacillati</taxon>
        <taxon>Actinomycetota</taxon>
        <taxon>Actinomycetes</taxon>
        <taxon>Mycobacteriales</taxon>
        <taxon>Mycobacteriaceae</taxon>
        <taxon>Mycolicibacterium</taxon>
    </lineage>
</organism>
<reference evidence="1" key="2">
    <citation type="submission" date="2020-02" db="EMBL/GenBank/DDBJ databases">
        <authorList>
            <person name="Matsumoto Y."/>
            <person name="Motooka D."/>
            <person name="Nakamura S."/>
        </authorList>
    </citation>
    <scope>NUCLEOTIDE SEQUENCE</scope>
    <source>
        <strain evidence="1">JCM 12688</strain>
    </source>
</reference>
<dbReference type="Proteomes" id="UP000466187">
    <property type="component" value="Chromosome"/>
</dbReference>
<evidence type="ECO:0000313" key="3">
    <source>
        <dbReference type="Proteomes" id="UP000466187"/>
    </source>
</evidence>
<protein>
    <submittedName>
        <fullName evidence="2">Nitroreductase family deazaflavin-dependent oxidoreductase</fullName>
    </submittedName>
</protein>
<evidence type="ECO:0000313" key="4">
    <source>
        <dbReference type="Proteomes" id="UP001154266"/>
    </source>
</evidence>
<dbReference type="AlphaFoldDB" id="A0A7I7WTT4"/>
<dbReference type="KEGG" id="mgad:MGAD_48550"/>
<reference evidence="2" key="3">
    <citation type="journal article" date="2023" name="Environ. Microbiol.">
        <title>The 2-methylpropene degradation pathway in Mycobacteriaceae family strains.</title>
        <authorList>
            <person name="Helbich S."/>
            <person name="Barrantes I."/>
            <person name="Dos Anjos Borges L.G."/>
            <person name="Pieper D.H."/>
            <person name="Vainshtein Y."/>
            <person name="Sohn K."/>
            <person name="Engesser K.H."/>
        </authorList>
    </citation>
    <scope>NUCLEOTIDE SEQUENCE</scope>
    <source>
        <strain evidence="2">IBE100</strain>
    </source>
</reference>
<reference evidence="1 3" key="1">
    <citation type="journal article" date="2019" name="Emerg. Microbes Infect.">
        <title>Comprehensive subspecies identification of 175 nontuberculous mycobacteria species based on 7547 genomic profiles.</title>
        <authorList>
            <person name="Matsumoto Y."/>
            <person name="Kinjo T."/>
            <person name="Motooka D."/>
            <person name="Nabeya D."/>
            <person name="Jung N."/>
            <person name="Uechi K."/>
            <person name="Horii T."/>
            <person name="Iida T."/>
            <person name="Fujita J."/>
            <person name="Nakamura S."/>
        </authorList>
    </citation>
    <scope>NUCLEOTIDE SEQUENCE [LARGE SCALE GENOMIC DNA]</scope>
    <source>
        <strain evidence="1 3">JCM 12688</strain>
    </source>
</reference>
<gene>
    <name evidence="1" type="ORF">MGAD_48550</name>
    <name evidence="2" type="ORF">MNO81_27770</name>
</gene>
<sequence length="160" mass="17216">MRVVAVIIGTLFGAVLVLVGLLVAGMRWQVSPVVNTVRRMNRSLTNPRVMRTAGSAGTQTSVIEHVGRRSGTTYETPVDIIETTTRLLIALPYGARTDWLRNVLAAGSATVVSGGERIPVERPAVVATADVEEVVPGRTLRVLRLFGVRQCLSLEKSVTP</sequence>
<dbReference type="RefSeq" id="WP_163689303.1">
    <property type="nucleotide sequence ID" value="NZ_AP022608.1"/>
</dbReference>
<dbReference type="InterPro" id="IPR004378">
    <property type="entry name" value="F420H2_quin_Rdtase"/>
</dbReference>
<dbReference type="NCBIfam" id="TIGR00026">
    <property type="entry name" value="hi_GC_TIGR00026"/>
    <property type="match status" value="1"/>
</dbReference>
<accession>A0A7I7WTT4</accession>
<name>A0A7I7WTT4_MYCGU</name>
<evidence type="ECO:0000313" key="1">
    <source>
        <dbReference type="EMBL" id="BBZ20520.1"/>
    </source>
</evidence>